<reference evidence="7 8" key="1">
    <citation type="submission" date="2016-07" db="EMBL/GenBank/DDBJ databases">
        <title>Draft genome of Scalindua rubra, obtained from a brine-seawater interface in the Red Sea, sheds light on salt adaptation in anammox bacteria.</title>
        <authorList>
            <person name="Speth D.R."/>
            <person name="Lagkouvardos I."/>
            <person name="Wang Y."/>
            <person name="Qian P.-Y."/>
            <person name="Dutilh B.E."/>
            <person name="Jetten M.S."/>
        </authorList>
    </citation>
    <scope>NUCLEOTIDE SEQUENCE [LARGE SCALE GENOMIC DNA]</scope>
    <source>
        <strain evidence="7">BSI-1</strain>
    </source>
</reference>
<dbReference type="AlphaFoldDB" id="A0A1E3XFJ2"/>
<keyword evidence="3 5" id="KW-0408">Iron</keyword>
<dbReference type="GO" id="GO:0046872">
    <property type="term" value="F:metal ion binding"/>
    <property type="evidence" value="ECO:0007669"/>
    <property type="project" value="UniProtKB-KW"/>
</dbReference>
<evidence type="ECO:0000256" key="6">
    <source>
        <dbReference type="SAM" id="Phobius"/>
    </source>
</evidence>
<keyword evidence="5" id="KW-0414">Isoprene biosynthesis</keyword>
<evidence type="ECO:0000313" key="8">
    <source>
        <dbReference type="Proteomes" id="UP000094056"/>
    </source>
</evidence>
<dbReference type="UniPathway" id="UPA00059">
    <property type="reaction ID" value="UER00105"/>
</dbReference>
<evidence type="ECO:0000313" key="7">
    <source>
        <dbReference type="EMBL" id="ODS34412.1"/>
    </source>
</evidence>
<keyword evidence="6" id="KW-1133">Transmembrane helix</keyword>
<proteinExistence type="inferred from homology"/>
<feature type="binding site" evidence="5">
    <location>
        <position position="264"/>
    </location>
    <ligand>
        <name>isopentenyl diphosphate</name>
        <dbReference type="ChEBI" id="CHEBI:128769"/>
    </ligand>
</feature>
<sequence length="434" mass="48164">MRVIIAKTAGFCMGVRKAMDNVLDAANKRERDDGVVYTEGPLIHNPQVLERLEKKGISALKESTDLTKSTVVIRAHGITPKRRRELEESGAEICDATCPRVKRVQSVIEKHAKDGYSTIIVGDDGHAEVIGLLGYTEGKGYVISSSEDVSSLPDMDKVCIVAQTTQDMHTYALTVEKLKHRYKDHKEFETICSSTSKRQEEVINLSEAVDAMIVVGGRGSANTNRLAHISANRGTPTFLVETEKELDLKKLIDFSVIGVTAGASTPNWLIQSVVDKVQAFQAKKVGKVRIFTEKAITVLIGSFMYIGIGAASFSYSSSVLLGIDPRIKFCAIATLFLFSMYVLNHFANKEAAALNEPSRAKLYEKHQGVFVVLGIVAAVISFVLAFTVSLEVFFCVFLLFYLELHIGFLLSQRDFPVLFDIIVWHRFQARKRYL</sequence>
<dbReference type="HAMAP" id="MF_00191">
    <property type="entry name" value="IspH"/>
    <property type="match status" value="1"/>
</dbReference>
<dbReference type="GO" id="GO:0019288">
    <property type="term" value="P:isopentenyl diphosphate biosynthetic process, methylerythritol 4-phosphate pathway"/>
    <property type="evidence" value="ECO:0007669"/>
    <property type="project" value="UniProtKB-UniRule"/>
</dbReference>
<dbReference type="PANTHER" id="PTHR30426">
    <property type="entry name" value="4-HYDROXY-3-METHYLBUT-2-ENYL DIPHOSPHATE REDUCTASE"/>
    <property type="match status" value="1"/>
</dbReference>
<feature type="binding site" evidence="5">
    <location>
        <position position="264"/>
    </location>
    <ligand>
        <name>dimethylallyl diphosphate</name>
        <dbReference type="ChEBI" id="CHEBI:57623"/>
    </ligand>
</feature>
<dbReference type="Pfam" id="PF02401">
    <property type="entry name" value="LYTB"/>
    <property type="match status" value="1"/>
</dbReference>
<feature type="binding site" evidence="5">
    <location>
        <position position="44"/>
    </location>
    <ligand>
        <name>isopentenyl diphosphate</name>
        <dbReference type="ChEBI" id="CHEBI:128769"/>
    </ligand>
</feature>
<comment type="pathway">
    <text evidence="5">Isoprenoid biosynthesis; dimethylallyl diphosphate biosynthesis; dimethylallyl diphosphate from (2E)-4-hydroxy-3-methylbutenyl diphosphate: step 1/1.</text>
</comment>
<feature type="binding site" evidence="5">
    <location>
        <position position="76"/>
    </location>
    <ligand>
        <name>(2E)-4-hydroxy-3-methylbut-2-enyl diphosphate</name>
        <dbReference type="ChEBI" id="CHEBI:128753"/>
    </ligand>
</feature>
<dbReference type="PANTHER" id="PTHR30426:SF0">
    <property type="entry name" value="4-HYDROXY-3-METHYLBUT-2-ENYL DIPHOSPHATE REDUCTASE"/>
    <property type="match status" value="1"/>
</dbReference>
<feature type="active site" description="Proton donor" evidence="5">
    <location>
        <position position="128"/>
    </location>
</feature>
<keyword evidence="6" id="KW-0472">Membrane</keyword>
<dbReference type="InterPro" id="IPR003451">
    <property type="entry name" value="LytB/IspH"/>
</dbReference>
<feature type="binding site" evidence="5">
    <location>
        <position position="12"/>
    </location>
    <ligand>
        <name>[4Fe-4S] cluster</name>
        <dbReference type="ChEBI" id="CHEBI:49883"/>
    </ligand>
</feature>
<feature type="transmembrane region" description="Helical" evidence="6">
    <location>
        <begin position="326"/>
        <end position="347"/>
    </location>
</feature>
<comment type="pathway">
    <text evidence="5">Isoprenoid biosynthesis; isopentenyl diphosphate biosynthesis via DXP pathway; isopentenyl diphosphate from 1-deoxy-D-xylulose 5-phosphate: step 6/6.</text>
</comment>
<comment type="catalytic activity">
    <reaction evidence="5">
        <text>dimethylallyl diphosphate + 2 oxidized [2Fe-2S]-[ferredoxin] + H2O = (2E)-4-hydroxy-3-methylbut-2-enyl diphosphate + 2 reduced [2Fe-2S]-[ferredoxin] + 2 H(+)</text>
        <dbReference type="Rhea" id="RHEA:24825"/>
        <dbReference type="Rhea" id="RHEA-COMP:10000"/>
        <dbReference type="Rhea" id="RHEA-COMP:10001"/>
        <dbReference type="ChEBI" id="CHEBI:15377"/>
        <dbReference type="ChEBI" id="CHEBI:15378"/>
        <dbReference type="ChEBI" id="CHEBI:33737"/>
        <dbReference type="ChEBI" id="CHEBI:33738"/>
        <dbReference type="ChEBI" id="CHEBI:57623"/>
        <dbReference type="ChEBI" id="CHEBI:128753"/>
        <dbReference type="EC" id="1.17.7.4"/>
    </reaction>
</comment>
<keyword evidence="6" id="KW-0812">Transmembrane</keyword>
<feature type="binding site" evidence="5">
    <location>
        <position position="98"/>
    </location>
    <ligand>
        <name>[4Fe-4S] cluster</name>
        <dbReference type="ChEBI" id="CHEBI:49883"/>
    </ligand>
</feature>
<keyword evidence="2 5" id="KW-0479">Metal-binding</keyword>
<feature type="binding site" evidence="5">
    <location>
        <position position="44"/>
    </location>
    <ligand>
        <name>(2E)-4-hydroxy-3-methylbut-2-enyl diphosphate</name>
        <dbReference type="ChEBI" id="CHEBI:128753"/>
    </ligand>
</feature>
<comment type="caution">
    <text evidence="5">Lacks conserved residue(s) required for the propagation of feature annotation.</text>
</comment>
<dbReference type="Gene3D" id="3.40.1010.20">
    <property type="entry name" value="4-hydroxy-3-methylbut-2-enyl diphosphate reductase, catalytic domain"/>
    <property type="match status" value="2"/>
</dbReference>
<protein>
    <recommendedName>
        <fullName evidence="5">4-hydroxy-3-methylbut-2-enyl diphosphate reductase</fullName>
        <shortName evidence="5">HMBPP reductase</shortName>
        <ecNumber evidence="5">1.17.7.4</ecNumber>
    </recommendedName>
</protein>
<dbReference type="EMBL" id="MAYW01000007">
    <property type="protein sequence ID" value="ODS34412.1"/>
    <property type="molecule type" value="Genomic_DNA"/>
</dbReference>
<keyword evidence="5" id="KW-0560">Oxidoreductase</keyword>
<feature type="binding site" evidence="5">
    <location>
        <position position="220"/>
    </location>
    <ligand>
        <name>(2E)-4-hydroxy-3-methylbut-2-enyl diphosphate</name>
        <dbReference type="ChEBI" id="CHEBI:128753"/>
    </ligand>
</feature>
<organism evidence="7 8">
    <name type="scientific">Candidatus Scalindua rubra</name>
    <dbReference type="NCBI Taxonomy" id="1872076"/>
    <lineage>
        <taxon>Bacteria</taxon>
        <taxon>Pseudomonadati</taxon>
        <taxon>Planctomycetota</taxon>
        <taxon>Candidatus Brocadiia</taxon>
        <taxon>Candidatus Brocadiales</taxon>
        <taxon>Candidatus Scalinduaceae</taxon>
        <taxon>Candidatus Scalindua</taxon>
    </lineage>
</organism>
<dbReference type="UniPathway" id="UPA00056">
    <property type="reaction ID" value="UER00097"/>
</dbReference>
<dbReference type="GO" id="GO:0016114">
    <property type="term" value="P:terpenoid biosynthetic process"/>
    <property type="evidence" value="ECO:0007669"/>
    <property type="project" value="UniProtKB-UniRule"/>
</dbReference>
<feature type="binding site" evidence="5">
    <location>
        <position position="220"/>
    </location>
    <ligand>
        <name>dimethylallyl diphosphate</name>
        <dbReference type="ChEBI" id="CHEBI:57623"/>
    </ligand>
</feature>
<feature type="binding site" evidence="5">
    <location>
        <position position="76"/>
    </location>
    <ligand>
        <name>dimethylallyl diphosphate</name>
        <dbReference type="ChEBI" id="CHEBI:57623"/>
    </ligand>
</feature>
<feature type="binding site" evidence="5">
    <location>
        <position position="222"/>
    </location>
    <ligand>
        <name>dimethylallyl diphosphate</name>
        <dbReference type="ChEBI" id="CHEBI:57623"/>
    </ligand>
</feature>
<comment type="catalytic activity">
    <reaction evidence="5">
        <text>isopentenyl diphosphate + 2 oxidized [2Fe-2S]-[ferredoxin] + H2O = (2E)-4-hydroxy-3-methylbut-2-enyl diphosphate + 2 reduced [2Fe-2S]-[ferredoxin] + 2 H(+)</text>
        <dbReference type="Rhea" id="RHEA:24488"/>
        <dbReference type="Rhea" id="RHEA-COMP:10000"/>
        <dbReference type="Rhea" id="RHEA-COMP:10001"/>
        <dbReference type="ChEBI" id="CHEBI:15377"/>
        <dbReference type="ChEBI" id="CHEBI:15378"/>
        <dbReference type="ChEBI" id="CHEBI:33737"/>
        <dbReference type="ChEBI" id="CHEBI:33738"/>
        <dbReference type="ChEBI" id="CHEBI:128753"/>
        <dbReference type="ChEBI" id="CHEBI:128769"/>
        <dbReference type="EC" id="1.17.7.4"/>
    </reaction>
</comment>
<feature type="binding site" evidence="5">
    <location>
        <position position="220"/>
    </location>
    <ligand>
        <name>isopentenyl diphosphate</name>
        <dbReference type="ChEBI" id="CHEBI:128769"/>
    </ligand>
</feature>
<evidence type="ECO:0000256" key="3">
    <source>
        <dbReference type="ARBA" id="ARBA00023004"/>
    </source>
</evidence>
<feature type="transmembrane region" description="Helical" evidence="6">
    <location>
        <begin position="295"/>
        <end position="314"/>
    </location>
</feature>
<accession>A0A1E3XFJ2</accession>
<dbReference type="GO" id="GO:0051539">
    <property type="term" value="F:4 iron, 4 sulfur cluster binding"/>
    <property type="evidence" value="ECO:0007669"/>
    <property type="project" value="UniProtKB-UniRule"/>
</dbReference>
<comment type="cofactor">
    <cofactor evidence="5">
        <name>[4Fe-4S] cluster</name>
        <dbReference type="ChEBI" id="CHEBI:49883"/>
    </cofactor>
    <text evidence="5">Binds 1 [4Fe-4S] cluster per subunit.</text>
</comment>
<feature type="binding site" evidence="5">
    <location>
        <position position="126"/>
    </location>
    <ligand>
        <name>(2E)-4-hydroxy-3-methylbut-2-enyl diphosphate</name>
        <dbReference type="ChEBI" id="CHEBI:128753"/>
    </ligand>
</feature>
<keyword evidence="4 5" id="KW-0411">Iron-sulfur</keyword>
<feature type="binding site" evidence="5">
    <location>
        <position position="222"/>
    </location>
    <ligand>
        <name>(2E)-4-hydroxy-3-methylbut-2-enyl diphosphate</name>
        <dbReference type="ChEBI" id="CHEBI:128753"/>
    </ligand>
</feature>
<dbReference type="GO" id="GO:0050992">
    <property type="term" value="P:dimethylallyl diphosphate biosynthetic process"/>
    <property type="evidence" value="ECO:0007669"/>
    <property type="project" value="UniProtKB-UniRule"/>
</dbReference>
<dbReference type="Gene3D" id="3.40.50.11270">
    <property type="match status" value="1"/>
</dbReference>
<keyword evidence="1 5" id="KW-0004">4Fe-4S</keyword>
<feature type="binding site" evidence="5">
    <location>
        <position position="126"/>
    </location>
    <ligand>
        <name>isopentenyl diphosphate</name>
        <dbReference type="ChEBI" id="CHEBI:128769"/>
    </ligand>
</feature>
<feature type="binding site" evidence="5">
    <location>
        <position position="44"/>
    </location>
    <ligand>
        <name>dimethylallyl diphosphate</name>
        <dbReference type="ChEBI" id="CHEBI:57623"/>
    </ligand>
</feature>
<dbReference type="GO" id="GO:0051745">
    <property type="term" value="F:4-hydroxy-3-methylbut-2-enyl diphosphate reductase activity"/>
    <property type="evidence" value="ECO:0007669"/>
    <property type="project" value="UniProtKB-UniRule"/>
</dbReference>
<feature type="binding site" evidence="5">
    <location>
        <position position="192"/>
    </location>
    <ligand>
        <name>[4Fe-4S] cluster</name>
        <dbReference type="ChEBI" id="CHEBI:49883"/>
    </ligand>
</feature>
<comment type="similarity">
    <text evidence="5">Belongs to the IspH family.</text>
</comment>
<dbReference type="CDD" id="cd13944">
    <property type="entry name" value="lytB_ispH"/>
    <property type="match status" value="1"/>
</dbReference>
<feature type="transmembrane region" description="Helical" evidence="6">
    <location>
        <begin position="368"/>
        <end position="401"/>
    </location>
</feature>
<evidence type="ECO:0000256" key="4">
    <source>
        <dbReference type="ARBA" id="ARBA00023014"/>
    </source>
</evidence>
<dbReference type="NCBIfam" id="TIGR00216">
    <property type="entry name" value="ispH_lytB"/>
    <property type="match status" value="1"/>
</dbReference>
<dbReference type="EC" id="1.17.7.4" evidence="5"/>
<comment type="function">
    <text evidence="5">Catalyzes the conversion of 1-hydroxy-2-methyl-2-(E)-butenyl 4-diphosphate (HMBPP) into a mixture of isopentenyl diphosphate (IPP) and dimethylallyl diphosphate (DMAPP). Acts in the terminal step of the DOXP/MEP pathway for isoprenoid precursor biosynthesis.</text>
</comment>
<gene>
    <name evidence="5" type="primary">ispH</name>
    <name evidence="7" type="ORF">SCARUB_00423</name>
</gene>
<feature type="binding site" evidence="5">
    <location>
        <position position="222"/>
    </location>
    <ligand>
        <name>isopentenyl diphosphate</name>
        <dbReference type="ChEBI" id="CHEBI:128769"/>
    </ligand>
</feature>
<evidence type="ECO:0000256" key="1">
    <source>
        <dbReference type="ARBA" id="ARBA00022485"/>
    </source>
</evidence>
<name>A0A1E3XFJ2_9BACT</name>
<evidence type="ECO:0000256" key="5">
    <source>
        <dbReference type="HAMAP-Rule" id="MF_00191"/>
    </source>
</evidence>
<feature type="binding site" evidence="5">
    <location>
        <position position="164"/>
    </location>
    <ligand>
        <name>(2E)-4-hydroxy-3-methylbut-2-enyl diphosphate</name>
        <dbReference type="ChEBI" id="CHEBI:128753"/>
    </ligand>
</feature>
<comment type="caution">
    <text evidence="7">The sequence shown here is derived from an EMBL/GenBank/DDBJ whole genome shotgun (WGS) entry which is preliminary data.</text>
</comment>
<feature type="binding site" evidence="5">
    <location>
        <position position="76"/>
    </location>
    <ligand>
        <name>isopentenyl diphosphate</name>
        <dbReference type="ChEBI" id="CHEBI:128769"/>
    </ligand>
</feature>
<dbReference type="Proteomes" id="UP000094056">
    <property type="component" value="Unassembled WGS sequence"/>
</dbReference>
<feature type="binding site" evidence="5">
    <location>
        <position position="126"/>
    </location>
    <ligand>
        <name>dimethylallyl diphosphate</name>
        <dbReference type="ChEBI" id="CHEBI:57623"/>
    </ligand>
</feature>
<feature type="binding site" evidence="5">
    <location>
        <position position="264"/>
    </location>
    <ligand>
        <name>(2E)-4-hydroxy-3-methylbut-2-enyl diphosphate</name>
        <dbReference type="ChEBI" id="CHEBI:128753"/>
    </ligand>
</feature>
<evidence type="ECO:0000256" key="2">
    <source>
        <dbReference type="ARBA" id="ARBA00022723"/>
    </source>
</evidence>